<evidence type="ECO:0000256" key="1">
    <source>
        <dbReference type="SAM" id="MobiDB-lite"/>
    </source>
</evidence>
<proteinExistence type="predicted"/>
<feature type="region of interest" description="Disordered" evidence="1">
    <location>
        <begin position="83"/>
        <end position="109"/>
    </location>
</feature>
<accession>A0A7R9HEC9</accession>
<name>A0A7R9HEC9_TIMPO</name>
<sequence>MLDSHEDQLNSKGYKNSFGYISEEDSPPTVREECYKPPSGENISPLSCTIALLTYAEAGSIVSNNKAETCQYIAQENHVIPETDHTESKTKASSSAVEQRGGAIVVATS</sequence>
<organism evidence="2">
    <name type="scientific">Timema poppense</name>
    <name type="common">Walking stick</name>
    <dbReference type="NCBI Taxonomy" id="170557"/>
    <lineage>
        <taxon>Eukaryota</taxon>
        <taxon>Metazoa</taxon>
        <taxon>Ecdysozoa</taxon>
        <taxon>Arthropoda</taxon>
        <taxon>Hexapoda</taxon>
        <taxon>Insecta</taxon>
        <taxon>Pterygota</taxon>
        <taxon>Neoptera</taxon>
        <taxon>Polyneoptera</taxon>
        <taxon>Phasmatodea</taxon>
        <taxon>Timematodea</taxon>
        <taxon>Timematoidea</taxon>
        <taxon>Timematidae</taxon>
        <taxon>Timema</taxon>
    </lineage>
</organism>
<gene>
    <name evidence="2" type="ORF">TPSB3V08_LOCUS10882</name>
</gene>
<dbReference type="EMBL" id="OD010668">
    <property type="protein sequence ID" value="CAD7416220.1"/>
    <property type="molecule type" value="Genomic_DNA"/>
</dbReference>
<reference evidence="2" key="1">
    <citation type="submission" date="2020-11" db="EMBL/GenBank/DDBJ databases">
        <authorList>
            <person name="Tran Van P."/>
        </authorList>
    </citation>
    <scope>NUCLEOTIDE SEQUENCE</scope>
</reference>
<dbReference type="AlphaFoldDB" id="A0A7R9HEC9"/>
<evidence type="ECO:0000313" key="2">
    <source>
        <dbReference type="EMBL" id="CAD7416220.1"/>
    </source>
</evidence>
<feature type="region of interest" description="Disordered" evidence="1">
    <location>
        <begin position="1"/>
        <end position="38"/>
    </location>
</feature>
<protein>
    <submittedName>
        <fullName evidence="2">Uncharacterized protein</fullName>
    </submittedName>
</protein>